<dbReference type="Gene3D" id="3.10.105.10">
    <property type="entry name" value="Dipeptide-binding Protein, Domain 3"/>
    <property type="match status" value="1"/>
</dbReference>
<dbReference type="SUPFAM" id="SSF53850">
    <property type="entry name" value="Periplasmic binding protein-like II"/>
    <property type="match status" value="1"/>
</dbReference>
<proteinExistence type="predicted"/>
<dbReference type="InterPro" id="IPR023765">
    <property type="entry name" value="SBP_5_CS"/>
</dbReference>
<dbReference type="PANTHER" id="PTHR30290:SF62">
    <property type="entry name" value="OLIGOPEPTIDE ABC TRANSPORTER, PERIPLASMIC OLIGOPEPTIDE-BINDING PROTEIN"/>
    <property type="match status" value="1"/>
</dbReference>
<evidence type="ECO:0000256" key="2">
    <source>
        <dbReference type="SAM" id="SignalP"/>
    </source>
</evidence>
<dbReference type="InterPro" id="IPR039424">
    <property type="entry name" value="SBP_5"/>
</dbReference>
<evidence type="ECO:0000313" key="4">
    <source>
        <dbReference type="EMBL" id="ACQ78858.1"/>
    </source>
</evidence>
<dbReference type="PROSITE" id="PS51257">
    <property type="entry name" value="PROKAR_LIPOPROTEIN"/>
    <property type="match status" value="1"/>
</dbReference>
<dbReference type="RefSeq" id="WP_012725638.1">
    <property type="nucleotide sequence ID" value="NC_012669.1"/>
</dbReference>
<reference evidence="4 5" key="1">
    <citation type="journal article" date="2009" name="Stand. Genomic Sci.">
        <title>Complete genome sequence of Beutenbergia cavernae type strain (HKI 0122).</title>
        <authorList>
            <person name="Land M."/>
            <person name="Pukall R."/>
            <person name="Abt B."/>
            <person name="Goker M."/>
            <person name="Rohde M."/>
            <person name="Glavina Del Rio T."/>
            <person name="Tice H."/>
            <person name="Copeland A."/>
            <person name="Cheng J.F."/>
            <person name="Lucas S."/>
            <person name="Chen F."/>
            <person name="Nolan M."/>
            <person name="Bruce D."/>
            <person name="Goodwin L."/>
            <person name="Pitluck S."/>
            <person name="Ivanova N."/>
            <person name="Mavromatis K."/>
            <person name="Ovchinnikova G."/>
            <person name="Pati A."/>
            <person name="Chen A."/>
            <person name="Palaniappan K."/>
            <person name="Hauser L."/>
            <person name="Chang Y.J."/>
            <person name="Jefferies C.C."/>
            <person name="Saunders E."/>
            <person name="Brettin T."/>
            <person name="Detter J.C."/>
            <person name="Han C."/>
            <person name="Chain P."/>
            <person name="Bristow J."/>
            <person name="Eisen J.A."/>
            <person name="Markowitz V."/>
            <person name="Hugenholtz P."/>
            <person name="Kyrpides N.C."/>
            <person name="Klenk H.P."/>
            <person name="Lapidus A."/>
        </authorList>
    </citation>
    <scope>NUCLEOTIDE SEQUENCE [LARGE SCALE GENOMIC DNA]</scope>
    <source>
        <strain evidence="5">ATCC BAA-8 / DSM 12333 / NBRC 16432</strain>
    </source>
</reference>
<dbReference type="GO" id="GO:0005886">
    <property type="term" value="C:plasma membrane"/>
    <property type="evidence" value="ECO:0007669"/>
    <property type="project" value="UniProtKB-SubCell"/>
</dbReference>
<dbReference type="EMBL" id="CP001618">
    <property type="protein sequence ID" value="ACQ78858.1"/>
    <property type="molecule type" value="Genomic_DNA"/>
</dbReference>
<dbReference type="HOGENOM" id="CLU_017028_8_2_11"/>
<accession>C5BXW4</accession>
<evidence type="ECO:0000259" key="3">
    <source>
        <dbReference type="PROSITE" id="PS51352"/>
    </source>
</evidence>
<dbReference type="PANTHER" id="PTHR30290">
    <property type="entry name" value="PERIPLASMIC BINDING COMPONENT OF ABC TRANSPORTER"/>
    <property type="match status" value="1"/>
</dbReference>
<protein>
    <submittedName>
        <fullName evidence="4">Extracellular solute-binding protein family 5</fullName>
    </submittedName>
</protein>
<dbReference type="STRING" id="471853.Bcav_0595"/>
<dbReference type="GO" id="GO:1904680">
    <property type="term" value="F:peptide transmembrane transporter activity"/>
    <property type="evidence" value="ECO:0007669"/>
    <property type="project" value="TreeGrafter"/>
</dbReference>
<gene>
    <name evidence="4" type="ordered locus">Bcav_0595</name>
</gene>
<dbReference type="KEGG" id="bcv:Bcav_0595"/>
<dbReference type="InterPro" id="IPR000914">
    <property type="entry name" value="SBP_5_dom"/>
</dbReference>
<dbReference type="PROSITE" id="PS51352">
    <property type="entry name" value="THIOREDOXIN_2"/>
    <property type="match status" value="1"/>
</dbReference>
<dbReference type="InterPro" id="IPR013766">
    <property type="entry name" value="Thioredoxin_domain"/>
</dbReference>
<name>C5BXW4_BEUC1</name>
<evidence type="ECO:0000256" key="1">
    <source>
        <dbReference type="ARBA" id="ARBA00004193"/>
    </source>
</evidence>
<feature type="domain" description="Thioredoxin" evidence="3">
    <location>
        <begin position="165"/>
        <end position="311"/>
    </location>
</feature>
<feature type="signal peptide" evidence="2">
    <location>
        <begin position="1"/>
        <end position="27"/>
    </location>
</feature>
<keyword evidence="5" id="KW-1185">Reference proteome</keyword>
<comment type="subcellular location">
    <subcellularLocation>
        <location evidence="1">Cell membrane</location>
        <topology evidence="1">Lipid-anchor</topology>
    </subcellularLocation>
</comment>
<dbReference type="InterPro" id="IPR006311">
    <property type="entry name" value="TAT_signal"/>
</dbReference>
<dbReference type="PROSITE" id="PS01040">
    <property type="entry name" value="SBP_BACTERIAL_5"/>
    <property type="match status" value="1"/>
</dbReference>
<dbReference type="AlphaFoldDB" id="C5BXW4"/>
<keyword evidence="2" id="KW-0732">Signal</keyword>
<dbReference type="Gene3D" id="3.40.190.10">
    <property type="entry name" value="Periplasmic binding protein-like II"/>
    <property type="match status" value="1"/>
</dbReference>
<dbReference type="Pfam" id="PF00496">
    <property type="entry name" value="SBP_bac_5"/>
    <property type="match status" value="1"/>
</dbReference>
<evidence type="ECO:0000313" key="5">
    <source>
        <dbReference type="Proteomes" id="UP000007962"/>
    </source>
</evidence>
<dbReference type="eggNOG" id="COG0747">
    <property type="taxonomic scope" value="Bacteria"/>
</dbReference>
<dbReference type="PROSITE" id="PS51318">
    <property type="entry name" value="TAT"/>
    <property type="match status" value="1"/>
</dbReference>
<feature type="chain" id="PRO_5039272625" evidence="2">
    <location>
        <begin position="28"/>
        <end position="645"/>
    </location>
</feature>
<dbReference type="Proteomes" id="UP000007962">
    <property type="component" value="Chromosome"/>
</dbReference>
<organism evidence="4 5">
    <name type="scientific">Beutenbergia cavernae (strain ATCC BAA-8 / DSM 12333 / CCUG 43141 / JCM 11478 / NBRC 16432 / NCIMB 13614 / HKI 0122)</name>
    <dbReference type="NCBI Taxonomy" id="471853"/>
    <lineage>
        <taxon>Bacteria</taxon>
        <taxon>Bacillati</taxon>
        <taxon>Actinomycetota</taxon>
        <taxon>Actinomycetes</taxon>
        <taxon>Micrococcales</taxon>
        <taxon>Beutenbergiaceae</taxon>
        <taxon>Beutenbergia</taxon>
    </lineage>
</organism>
<dbReference type="GO" id="GO:0015833">
    <property type="term" value="P:peptide transport"/>
    <property type="evidence" value="ECO:0007669"/>
    <property type="project" value="TreeGrafter"/>
</dbReference>
<sequence length="645" mass="70802">MEKTLAAMTRRGFLAVGSAGLGGAALAACTSSSETPEFAADTDALESPMLAELVAAGSLPELAERLPATPMVVEPIEGTGAFGGTLQRAQTDATATGVMQSFAPTGLLEWNVASDASQESLAESYEISDDNRVYTFTLREGLKWSDGEPFTSADLAFAIENWLGNATLVPVPPFWYSDVDQQLPMFDAPDERTVVIEFREPFSLFEKYMCHPGVSTQFIKPKHYLEQFHPDFADQADVDAASAAAGFDSWDQYFADRDNTWTNPDRPTMGAFKVTAPASAQSGTATLERNAYFWKTDPDGRQLPYVDKIQVQVLDQSALDLRAANGDLDFQGYYLGYSTTETYLANAESRGFEVLRWTDTWSLLSLCFNLSHQNEALREVFLLRDFRFAMSHAINRDEINSTLLGGLGIIRNPVAPEGTEYGVDGSGQTAIEYDVDRANELLDGLGLALAGDVRALPDGTPLELTLLYMDDNQGMSRADAFGMVQEMWAAVGVRLNLRPVDSTLYAQLRLANDFDVDGTSMIEEDFDLEPVWFVPTGGNSHTAPGFGLWYSTSGADGIEPPDEFKQLLANWDALRSAPTADDRVASGQEIMQAHNDNVYVIGLMKLPFQPVVVNSSLKNVRDDAPKMSFYYGREGITKTEQIFFE</sequence>